<dbReference type="RefSeq" id="XP_018003492.1">
    <property type="nucleotide sequence ID" value="XM_018147201.1"/>
</dbReference>
<dbReference type="AlphaFoldDB" id="A0A0N0NQC1"/>
<dbReference type="NCBIfam" id="TIGR00277">
    <property type="entry name" value="HDIG"/>
    <property type="match status" value="1"/>
</dbReference>
<dbReference type="InterPro" id="IPR006675">
    <property type="entry name" value="HDIG_dom"/>
</dbReference>
<dbReference type="SUPFAM" id="SSF109604">
    <property type="entry name" value="HD-domain/PDEase-like"/>
    <property type="match status" value="1"/>
</dbReference>
<accession>A0A0N0NQC1</accession>
<dbReference type="PANTHER" id="PTHR40202:SF1">
    <property type="entry name" value="HD DOMAIN-CONTAINING PROTEIN"/>
    <property type="match status" value="1"/>
</dbReference>
<name>A0A0N0NQC1_9EURO</name>
<keyword evidence="3" id="KW-1185">Reference proteome</keyword>
<dbReference type="InterPro" id="IPR006674">
    <property type="entry name" value="HD_domain"/>
</dbReference>
<dbReference type="OrthoDB" id="445007at2759"/>
<reference evidence="2 3" key="1">
    <citation type="submission" date="2015-06" db="EMBL/GenBank/DDBJ databases">
        <title>Draft genome of the ant-associated black yeast Phialophora attae CBS 131958.</title>
        <authorList>
            <person name="Moreno L.F."/>
            <person name="Stielow B.J."/>
            <person name="de Hoog S."/>
            <person name="Vicente V.A."/>
            <person name="Weiss V.A."/>
            <person name="de Vries M."/>
            <person name="Cruz L.M."/>
            <person name="Souza E.M."/>
        </authorList>
    </citation>
    <scope>NUCLEOTIDE SEQUENCE [LARGE SCALE GENOMIC DNA]</scope>
    <source>
        <strain evidence="2 3">CBS 131958</strain>
    </source>
</reference>
<organism evidence="2 3">
    <name type="scientific">Cyphellophora attinorum</name>
    <dbReference type="NCBI Taxonomy" id="1664694"/>
    <lineage>
        <taxon>Eukaryota</taxon>
        <taxon>Fungi</taxon>
        <taxon>Dikarya</taxon>
        <taxon>Ascomycota</taxon>
        <taxon>Pezizomycotina</taxon>
        <taxon>Eurotiomycetes</taxon>
        <taxon>Chaetothyriomycetidae</taxon>
        <taxon>Chaetothyriales</taxon>
        <taxon>Cyphellophoraceae</taxon>
        <taxon>Cyphellophora</taxon>
    </lineage>
</organism>
<dbReference type="InterPro" id="IPR052567">
    <property type="entry name" value="OP_Dioxygenase"/>
</dbReference>
<proteinExistence type="predicted"/>
<comment type="caution">
    <text evidence="2">The sequence shown here is derived from an EMBL/GenBank/DDBJ whole genome shotgun (WGS) entry which is preliminary data.</text>
</comment>
<evidence type="ECO:0000259" key="1">
    <source>
        <dbReference type="Pfam" id="PF01966"/>
    </source>
</evidence>
<dbReference type="VEuPathDB" id="FungiDB:AB675_6878"/>
<evidence type="ECO:0000313" key="2">
    <source>
        <dbReference type="EMBL" id="KPI43529.1"/>
    </source>
</evidence>
<protein>
    <recommendedName>
        <fullName evidence="1">HD domain-containing protein</fullName>
    </recommendedName>
</protein>
<evidence type="ECO:0000313" key="3">
    <source>
        <dbReference type="Proteomes" id="UP000038010"/>
    </source>
</evidence>
<gene>
    <name evidence="2" type="ORF">AB675_6878</name>
</gene>
<dbReference type="PANTHER" id="PTHR40202">
    <property type="match status" value="1"/>
</dbReference>
<dbReference type="Pfam" id="PF01966">
    <property type="entry name" value="HD"/>
    <property type="match status" value="1"/>
</dbReference>
<dbReference type="Proteomes" id="UP000038010">
    <property type="component" value="Unassembled WGS sequence"/>
</dbReference>
<dbReference type="GeneID" id="28739080"/>
<feature type="domain" description="HD" evidence="1">
    <location>
        <begin position="38"/>
        <end position="118"/>
    </location>
</feature>
<dbReference type="EMBL" id="LFJN01000005">
    <property type="protein sequence ID" value="KPI43529.1"/>
    <property type="molecule type" value="Genomic_DNA"/>
</dbReference>
<dbReference type="STRING" id="1664694.A0A0N0NQC1"/>
<dbReference type="Gene3D" id="1.10.3210.10">
    <property type="entry name" value="Hypothetical protein af1432"/>
    <property type="match status" value="1"/>
</dbReference>
<sequence length="201" mass="22546">MAASTNKQDVQERVRELFDFIEKQGQADYIGEAVSQLQHSLQAAQYAVDSHADDDTVLGALLHDIGRFIPASEKMPAQIAADGTFVGRASHEIIGAQYLKQLGFNDKVCQLVEAHVMAKRYLATDQDYYNSLSKSSKATLRYQGGIFNDAQKREAEKDPYLQDKLMVRRWDDLAKDPDAVTLPLSYYEDMAVNSLMRTPHG</sequence>